<dbReference type="AlphaFoldDB" id="A0A7Y9JDE7"/>
<feature type="compositionally biased region" description="Pro residues" evidence="1">
    <location>
        <begin position="203"/>
        <end position="215"/>
    </location>
</feature>
<keyword evidence="2" id="KW-0472">Membrane</keyword>
<keyword evidence="5" id="KW-1185">Reference proteome</keyword>
<evidence type="ECO:0000259" key="3">
    <source>
        <dbReference type="PROSITE" id="PS50965"/>
    </source>
</evidence>
<name>A0A7Y9JDE7_9ACTN</name>
<dbReference type="PROSITE" id="PS50965">
    <property type="entry name" value="NERD"/>
    <property type="match status" value="1"/>
</dbReference>
<feature type="region of interest" description="Disordered" evidence="1">
    <location>
        <begin position="184"/>
        <end position="257"/>
    </location>
</feature>
<evidence type="ECO:0000313" key="4">
    <source>
        <dbReference type="EMBL" id="NYD43194.1"/>
    </source>
</evidence>
<feature type="compositionally biased region" description="Basic residues" evidence="1">
    <location>
        <begin position="244"/>
        <end position="257"/>
    </location>
</feature>
<dbReference type="InterPro" id="IPR011528">
    <property type="entry name" value="NERD"/>
</dbReference>
<proteinExistence type="predicted"/>
<comment type="caution">
    <text evidence="4">The sequence shown here is derived from an EMBL/GenBank/DDBJ whole genome shotgun (WGS) entry which is preliminary data.</text>
</comment>
<dbReference type="EMBL" id="JACCBG010000001">
    <property type="protein sequence ID" value="NYD43194.1"/>
    <property type="molecule type" value="Genomic_DNA"/>
</dbReference>
<gene>
    <name evidence="4" type="ORF">BJZ21_003277</name>
</gene>
<feature type="transmembrane region" description="Helical" evidence="2">
    <location>
        <begin position="259"/>
        <end position="281"/>
    </location>
</feature>
<evidence type="ECO:0000313" key="5">
    <source>
        <dbReference type="Proteomes" id="UP000535511"/>
    </source>
</evidence>
<evidence type="ECO:0000256" key="1">
    <source>
        <dbReference type="SAM" id="MobiDB-lite"/>
    </source>
</evidence>
<sequence length="367" mass="38227">MAGESADELARRQREKAERLLRAAERYEQGARGEQATGAILDQLCADGWAVFHDVRWPGRQRANLDHVVVGPPGVFVVDAKNWSGRIELGDQTFRANGRRQDKVVAAAGDAALAVAGLLGPEACAATRSVLCFVRDEPLTGWCHEVMVCSTGNLRETLQGGPAVLTEDQQRAAAVELDLAFRAAARGDRPAPDSGSGTRPGARPGPKPGPGPAGSPGPRSGPRSGPRAGARAGARSPAPVRPIGPRRPRRTAPRRRGGAGRLLALGLVLALTLVLGAGALASSLPRLIDLLDPPVTATQVPLGPTVYEDCEALRADYPDGVGTRRAVRHLAAGGRAPAVQPAVYRANRRLDPGADGIACEPVAGSTP</sequence>
<reference evidence="4 5" key="1">
    <citation type="submission" date="2020-07" db="EMBL/GenBank/DDBJ databases">
        <title>Sequencing the genomes of 1000 actinobacteria strains.</title>
        <authorList>
            <person name="Klenk H.-P."/>
        </authorList>
    </citation>
    <scope>NUCLEOTIDE SEQUENCE [LARGE SCALE GENOMIC DNA]</scope>
    <source>
        <strain evidence="4 5">DSM 21350</strain>
    </source>
</reference>
<dbReference type="RefSeq" id="WP_218851523.1">
    <property type="nucleotide sequence ID" value="NZ_JACCBG010000001.1"/>
</dbReference>
<feature type="domain" description="NERD" evidence="3">
    <location>
        <begin position="29"/>
        <end position="138"/>
    </location>
</feature>
<dbReference type="Proteomes" id="UP000535511">
    <property type="component" value="Unassembled WGS sequence"/>
</dbReference>
<feature type="compositionally biased region" description="Low complexity" evidence="1">
    <location>
        <begin position="216"/>
        <end position="243"/>
    </location>
</feature>
<dbReference type="Pfam" id="PF08378">
    <property type="entry name" value="NERD"/>
    <property type="match status" value="1"/>
</dbReference>
<accession>A0A7Y9JDE7</accession>
<organism evidence="4 5">
    <name type="scientific">Nocardioides panaciterrulae</name>
    <dbReference type="NCBI Taxonomy" id="661492"/>
    <lineage>
        <taxon>Bacteria</taxon>
        <taxon>Bacillati</taxon>
        <taxon>Actinomycetota</taxon>
        <taxon>Actinomycetes</taxon>
        <taxon>Propionibacteriales</taxon>
        <taxon>Nocardioidaceae</taxon>
        <taxon>Nocardioides</taxon>
    </lineage>
</organism>
<evidence type="ECO:0000256" key="2">
    <source>
        <dbReference type="SAM" id="Phobius"/>
    </source>
</evidence>
<keyword evidence="2" id="KW-1133">Transmembrane helix</keyword>
<protein>
    <recommendedName>
        <fullName evidence="3">NERD domain-containing protein</fullName>
    </recommendedName>
</protein>
<keyword evidence="2" id="KW-0812">Transmembrane</keyword>